<keyword evidence="3" id="KW-1185">Reference proteome</keyword>
<organism evidence="2 3">
    <name type="scientific">Daphnia galeata</name>
    <dbReference type="NCBI Taxonomy" id="27404"/>
    <lineage>
        <taxon>Eukaryota</taxon>
        <taxon>Metazoa</taxon>
        <taxon>Ecdysozoa</taxon>
        <taxon>Arthropoda</taxon>
        <taxon>Crustacea</taxon>
        <taxon>Branchiopoda</taxon>
        <taxon>Diplostraca</taxon>
        <taxon>Cladocera</taxon>
        <taxon>Anomopoda</taxon>
        <taxon>Daphniidae</taxon>
        <taxon>Daphnia</taxon>
    </lineage>
</organism>
<keyword evidence="1" id="KW-0732">Signal</keyword>
<sequence length="208" mass="22472">MQFLFASFVILIASACVFAEADDNNDKEEINFRAGSPQPSYDVKRKFEGRFILKTVTISLQTSTVTTVTTSVTTCTTSTAGLSVCTASGRRRRGLHLSGNKEGRGLFYNEKEEQSEEGSIFLPQPKEEVEPVQSIIEDVESVREVHASPEPVPYVVQSGFNAPAGQGRLLFVFGTTTITTTSTTTTTASLTAACQSTTGYQVCNAFGK</sequence>
<gene>
    <name evidence="2" type="ORF">DGAL_LOCUS11998</name>
</gene>
<dbReference type="EMBL" id="CAKKLH010000286">
    <property type="protein sequence ID" value="CAH0108602.1"/>
    <property type="molecule type" value="Genomic_DNA"/>
</dbReference>
<comment type="caution">
    <text evidence="2">The sequence shown here is derived from an EMBL/GenBank/DDBJ whole genome shotgun (WGS) entry which is preliminary data.</text>
</comment>
<evidence type="ECO:0000256" key="1">
    <source>
        <dbReference type="SAM" id="SignalP"/>
    </source>
</evidence>
<evidence type="ECO:0000313" key="2">
    <source>
        <dbReference type="EMBL" id="CAH0108602.1"/>
    </source>
</evidence>
<feature type="signal peptide" evidence="1">
    <location>
        <begin position="1"/>
        <end position="19"/>
    </location>
</feature>
<name>A0A8J2RRZ0_9CRUS</name>
<dbReference type="OrthoDB" id="6369197at2759"/>
<reference evidence="2" key="1">
    <citation type="submission" date="2021-11" db="EMBL/GenBank/DDBJ databases">
        <authorList>
            <person name="Schell T."/>
        </authorList>
    </citation>
    <scope>NUCLEOTIDE SEQUENCE</scope>
    <source>
        <strain evidence="2">M5</strain>
    </source>
</reference>
<dbReference type="AlphaFoldDB" id="A0A8J2RRZ0"/>
<protein>
    <submittedName>
        <fullName evidence="2">Uncharacterized protein</fullName>
    </submittedName>
</protein>
<evidence type="ECO:0000313" key="3">
    <source>
        <dbReference type="Proteomes" id="UP000789390"/>
    </source>
</evidence>
<proteinExistence type="predicted"/>
<feature type="chain" id="PRO_5035275254" evidence="1">
    <location>
        <begin position="20"/>
        <end position="208"/>
    </location>
</feature>
<dbReference type="Proteomes" id="UP000789390">
    <property type="component" value="Unassembled WGS sequence"/>
</dbReference>
<accession>A0A8J2RRZ0</accession>